<reference evidence="1 2" key="1">
    <citation type="journal article" date="2018" name="Arch. Microbiol.">
        <title>New insights into the metabolic potential of the phototrophic purple bacterium Rhodopila globiformis DSM 161(T) from its draft genome sequence and evidence for a vanadium-dependent nitrogenase.</title>
        <authorList>
            <person name="Imhoff J.F."/>
            <person name="Rahn T."/>
            <person name="Kunzel S."/>
            <person name="Neulinger S.C."/>
        </authorList>
    </citation>
    <scope>NUCLEOTIDE SEQUENCE [LARGE SCALE GENOMIC DNA]</scope>
    <source>
        <strain evidence="1 2">DSM 16996</strain>
    </source>
</reference>
<evidence type="ECO:0000313" key="2">
    <source>
        <dbReference type="Proteomes" id="UP000239089"/>
    </source>
</evidence>
<gene>
    <name evidence="1" type="ORF">CCR94_03335</name>
</gene>
<protein>
    <submittedName>
        <fullName evidence="1">Uncharacterized protein</fullName>
    </submittedName>
</protein>
<proteinExistence type="predicted"/>
<accession>A0A2S6NE50</accession>
<comment type="caution">
    <text evidence="1">The sequence shown here is derived from an EMBL/GenBank/DDBJ whole genome shotgun (WGS) entry which is preliminary data.</text>
</comment>
<name>A0A2S6NE50_9HYPH</name>
<dbReference type="Proteomes" id="UP000239089">
    <property type="component" value="Unassembled WGS sequence"/>
</dbReference>
<sequence>MHDLPLAPQILADMYGDAIPINEAGKKVLARRLASLRDGAPFINASSVCRPPGQPWLHELNMPFRIFQSEARIDLVYEEYHSAWHIAMNDKPEAQNGPKPYMGRSFGHWDGSTLVVETKDYRQPLWLDVNGTPASENVKLTERIRKVYDGHWFLEIVYTVDDPTYFTRSWSFVRTYGWMPWKAIFAEYNCEEQIGNKDYLKQSGLAPEPKD</sequence>
<organism evidence="1 2">
    <name type="scientific">Rhodoblastus sphagnicola</name>
    <dbReference type="NCBI Taxonomy" id="333368"/>
    <lineage>
        <taxon>Bacteria</taxon>
        <taxon>Pseudomonadati</taxon>
        <taxon>Pseudomonadota</taxon>
        <taxon>Alphaproteobacteria</taxon>
        <taxon>Hyphomicrobiales</taxon>
        <taxon>Rhodoblastaceae</taxon>
        <taxon>Rhodoblastus</taxon>
    </lineage>
</organism>
<dbReference type="AlphaFoldDB" id="A0A2S6NE50"/>
<dbReference type="RefSeq" id="WP_170068929.1">
    <property type="nucleotide sequence ID" value="NZ_JACIGC010000018.1"/>
</dbReference>
<evidence type="ECO:0000313" key="1">
    <source>
        <dbReference type="EMBL" id="PPQ32912.1"/>
    </source>
</evidence>
<keyword evidence="2" id="KW-1185">Reference proteome</keyword>
<dbReference type="EMBL" id="NHSJ01000033">
    <property type="protein sequence ID" value="PPQ32912.1"/>
    <property type="molecule type" value="Genomic_DNA"/>
</dbReference>